<name>A0A378UKS8_BERDE</name>
<keyword evidence="8" id="KW-1185">Reference proteome</keyword>
<comment type="similarity">
    <text evidence="1">Belongs to the peptidase S49 family.</text>
</comment>
<evidence type="ECO:0000256" key="5">
    <source>
        <dbReference type="SAM" id="Phobius"/>
    </source>
</evidence>
<dbReference type="SUPFAM" id="SSF52096">
    <property type="entry name" value="ClpP/crotonase"/>
    <property type="match status" value="1"/>
</dbReference>
<dbReference type="Gene3D" id="3.90.226.10">
    <property type="entry name" value="2-enoyl-CoA Hydratase, Chain A, domain 1"/>
    <property type="match status" value="1"/>
</dbReference>
<feature type="transmembrane region" description="Helical" evidence="5">
    <location>
        <begin position="40"/>
        <end position="59"/>
    </location>
</feature>
<dbReference type="Proteomes" id="UP000254651">
    <property type="component" value="Unassembled WGS sequence"/>
</dbReference>
<proteinExistence type="inferred from homology"/>
<dbReference type="InterPro" id="IPR029045">
    <property type="entry name" value="ClpP/crotonase-like_dom_sf"/>
</dbReference>
<keyword evidence="5" id="KW-0472">Membrane</keyword>
<dbReference type="GO" id="GO:0008236">
    <property type="term" value="F:serine-type peptidase activity"/>
    <property type="evidence" value="ECO:0007669"/>
    <property type="project" value="UniProtKB-KW"/>
</dbReference>
<dbReference type="PANTHER" id="PTHR42987:SF8">
    <property type="entry name" value="PROTEINASE"/>
    <property type="match status" value="1"/>
</dbReference>
<dbReference type="InterPro" id="IPR002142">
    <property type="entry name" value="Peptidase_S49"/>
</dbReference>
<dbReference type="EMBL" id="UGQS01000002">
    <property type="protein sequence ID" value="STZ77082.1"/>
    <property type="molecule type" value="Genomic_DNA"/>
</dbReference>
<keyword evidence="5" id="KW-0812">Transmembrane</keyword>
<protein>
    <submittedName>
        <fullName evidence="7">Protease</fullName>
        <ecNumber evidence="7">3.4.21.-</ecNumber>
    </submittedName>
</protein>
<reference evidence="7 8" key="1">
    <citation type="submission" date="2018-06" db="EMBL/GenBank/DDBJ databases">
        <authorList>
            <consortium name="Pathogen Informatics"/>
            <person name="Doyle S."/>
        </authorList>
    </citation>
    <scope>NUCLEOTIDE SEQUENCE [LARGE SCALE GENOMIC DNA]</scope>
    <source>
        <strain evidence="7 8">NCTC10295</strain>
    </source>
</reference>
<dbReference type="InterPro" id="IPR047272">
    <property type="entry name" value="S49_SppA_C"/>
</dbReference>
<evidence type="ECO:0000256" key="1">
    <source>
        <dbReference type="ARBA" id="ARBA00008683"/>
    </source>
</evidence>
<keyword evidence="4" id="KW-0720">Serine protease</keyword>
<organism evidence="7 8">
    <name type="scientific">Bergeriella denitrificans</name>
    <name type="common">Neisseria denitrificans</name>
    <dbReference type="NCBI Taxonomy" id="494"/>
    <lineage>
        <taxon>Bacteria</taxon>
        <taxon>Pseudomonadati</taxon>
        <taxon>Pseudomonadota</taxon>
        <taxon>Betaproteobacteria</taxon>
        <taxon>Neisseriales</taxon>
        <taxon>Neisseriaceae</taxon>
        <taxon>Bergeriella</taxon>
    </lineage>
</organism>
<dbReference type="EC" id="3.4.21.-" evidence="7"/>
<sequence>MTDKISGGQNTESPQWERDTLREVLLEAYRDRRRARFWRNVWRVVGLAVFLAFLVGLFGSSGQPAALKSASPHTAVVELSGAIGGGYEDQVKMLRDSMQAAYDSGQAKAIVIRANSPGGSPVVSNTAFNEIRRLKAQYPDVPVYVVAEDMCASGCYYIAAAADKIYADPSSIIGSIGVIGGGFDVTGLMEKVGVKRRLKTAGSNKGMGDPFTPETPEQAAIWTQLLDDIHGEFIRAVKTGRGERLKEKEYPDVFSGRIYTGAQAEQVGLIDGFGSVYSVARDVVKAPELVNYTPEEDLGRLLSRRLGAEIRAGLEAAAARLW</sequence>
<dbReference type="CDD" id="cd07023">
    <property type="entry name" value="S49_Sppa_N_C"/>
    <property type="match status" value="1"/>
</dbReference>
<dbReference type="PANTHER" id="PTHR42987">
    <property type="entry name" value="PEPTIDASE S49"/>
    <property type="match status" value="1"/>
</dbReference>
<dbReference type="GO" id="GO:0006508">
    <property type="term" value="P:proteolysis"/>
    <property type="evidence" value="ECO:0007669"/>
    <property type="project" value="UniProtKB-KW"/>
</dbReference>
<dbReference type="RefSeq" id="WP_066080597.1">
    <property type="nucleotide sequence ID" value="NZ_CP181246.1"/>
</dbReference>
<keyword evidence="3 7" id="KW-0378">Hydrolase</keyword>
<gene>
    <name evidence="7" type="primary">sppA</name>
    <name evidence="7" type="ORF">NCTC10295_01883</name>
</gene>
<evidence type="ECO:0000256" key="3">
    <source>
        <dbReference type="ARBA" id="ARBA00022801"/>
    </source>
</evidence>
<dbReference type="Pfam" id="PF01343">
    <property type="entry name" value="Peptidase_S49"/>
    <property type="match status" value="1"/>
</dbReference>
<feature type="domain" description="Peptidase S49" evidence="6">
    <location>
        <begin position="141"/>
        <end position="281"/>
    </location>
</feature>
<dbReference type="Gene3D" id="6.20.330.10">
    <property type="match status" value="1"/>
</dbReference>
<keyword evidence="2 7" id="KW-0645">Protease</keyword>
<dbReference type="AlphaFoldDB" id="A0A378UKS8"/>
<evidence type="ECO:0000256" key="2">
    <source>
        <dbReference type="ARBA" id="ARBA00022670"/>
    </source>
</evidence>
<evidence type="ECO:0000259" key="6">
    <source>
        <dbReference type="Pfam" id="PF01343"/>
    </source>
</evidence>
<accession>A0A378UKS8</accession>
<keyword evidence="5" id="KW-1133">Transmembrane helix</keyword>
<evidence type="ECO:0000313" key="7">
    <source>
        <dbReference type="EMBL" id="STZ77082.1"/>
    </source>
</evidence>
<evidence type="ECO:0000313" key="8">
    <source>
        <dbReference type="Proteomes" id="UP000254651"/>
    </source>
</evidence>
<evidence type="ECO:0000256" key="4">
    <source>
        <dbReference type="ARBA" id="ARBA00022825"/>
    </source>
</evidence>